<dbReference type="SUPFAM" id="SSF53850">
    <property type="entry name" value="Periplasmic binding protein-like II"/>
    <property type="match status" value="1"/>
</dbReference>
<keyword evidence="3" id="KW-0732">Signal</keyword>
<sequence>MTSPQHPFELKKKSKLPLIIGAIIVIAVIAGFALFKQTSSDPSSAASNVLKVHYEPTMIGEKSLIEYASQHIAPDYGVTLEAVGVQDPVQANRAVNDGEFAGTIYQHQWWLKQVADANGFKLLPTAEVFQWAFGIYSDRYKNINELPQNAVFAIPSDLANQGQALWLLQREGLIKLNPAIEPRTAKIKDIKENPHQYKFTEIDLLSMARTLDSVDAAIGYVAQFDAGKIPRSKGILFPAAPRTFDSRLVIAEAKKDDPQIVKLQKIFADPRIAEYLKTTDDLNVKGILTPVSQD</sequence>
<dbReference type="Proteomes" id="UP000501939">
    <property type="component" value="Chromosome"/>
</dbReference>
<dbReference type="InterPro" id="IPR004872">
    <property type="entry name" value="Lipoprotein_NlpA"/>
</dbReference>
<evidence type="ECO:0000256" key="6">
    <source>
        <dbReference type="ARBA" id="ARBA00023288"/>
    </source>
</evidence>
<keyword evidence="5" id="KW-0564">Palmitate</keyword>
<keyword evidence="4 7" id="KW-0472">Membrane</keyword>
<keyword evidence="7" id="KW-0812">Transmembrane</keyword>
<dbReference type="PANTHER" id="PTHR30429:SF0">
    <property type="entry name" value="METHIONINE-BINDING LIPOPROTEIN METQ"/>
    <property type="match status" value="1"/>
</dbReference>
<feature type="transmembrane region" description="Helical" evidence="7">
    <location>
        <begin position="16"/>
        <end position="35"/>
    </location>
</feature>
<gene>
    <name evidence="8" type="ORF">G8D99_06450</name>
</gene>
<evidence type="ECO:0000256" key="3">
    <source>
        <dbReference type="ARBA" id="ARBA00022729"/>
    </source>
</evidence>
<dbReference type="CDD" id="cd13600">
    <property type="entry name" value="PBP2_lipoprotein_like_1"/>
    <property type="match status" value="1"/>
</dbReference>
<keyword evidence="6" id="KW-0449">Lipoprotein</keyword>
<evidence type="ECO:0000256" key="4">
    <source>
        <dbReference type="ARBA" id="ARBA00023136"/>
    </source>
</evidence>
<evidence type="ECO:0000256" key="5">
    <source>
        <dbReference type="ARBA" id="ARBA00023139"/>
    </source>
</evidence>
<evidence type="ECO:0000313" key="8">
    <source>
        <dbReference type="EMBL" id="QIO08693.1"/>
    </source>
</evidence>
<protein>
    <submittedName>
        <fullName evidence="8">Metal ABC transporter substrate-binding protein</fullName>
    </submittedName>
</protein>
<dbReference type="EMBL" id="CP049916">
    <property type="protein sequence ID" value="QIO08693.1"/>
    <property type="molecule type" value="Genomic_DNA"/>
</dbReference>
<name>A0A6G8S3Z0_9GAMM</name>
<accession>A0A6G8S3Z0</accession>
<reference evidence="8 9" key="1">
    <citation type="submission" date="2020-03" db="EMBL/GenBank/DDBJ databases">
        <authorList>
            <person name="Zhu W."/>
        </authorList>
    </citation>
    <scope>NUCLEOTIDE SEQUENCE [LARGE SCALE GENOMIC DNA]</scope>
    <source>
        <strain evidence="8 9">185</strain>
    </source>
</reference>
<dbReference type="Pfam" id="PF03180">
    <property type="entry name" value="Lipoprotein_9"/>
    <property type="match status" value="1"/>
</dbReference>
<keyword evidence="9" id="KW-1185">Reference proteome</keyword>
<comment type="subcellular location">
    <subcellularLocation>
        <location evidence="1">Membrane</location>
        <topology evidence="1">Lipid-anchor</topology>
    </subcellularLocation>
</comment>
<dbReference type="KEGG" id="alj:G8D99_06450"/>
<keyword evidence="7" id="KW-1133">Transmembrane helix</keyword>
<evidence type="ECO:0000256" key="7">
    <source>
        <dbReference type="SAM" id="Phobius"/>
    </source>
</evidence>
<comment type="similarity">
    <text evidence="2">Belongs to the NlpA lipoprotein family.</text>
</comment>
<dbReference type="RefSeq" id="WP_166323703.1">
    <property type="nucleotide sequence ID" value="NZ_CP049916.1"/>
</dbReference>
<evidence type="ECO:0000256" key="1">
    <source>
        <dbReference type="ARBA" id="ARBA00004635"/>
    </source>
</evidence>
<dbReference type="GO" id="GO:0016020">
    <property type="term" value="C:membrane"/>
    <property type="evidence" value="ECO:0007669"/>
    <property type="project" value="UniProtKB-SubCell"/>
</dbReference>
<dbReference type="Gene3D" id="3.40.190.10">
    <property type="entry name" value="Periplasmic binding protein-like II"/>
    <property type="match status" value="2"/>
</dbReference>
<organism evidence="8 9">
    <name type="scientific">Acinetobacter lanii</name>
    <dbReference type="NCBI Taxonomy" id="2715163"/>
    <lineage>
        <taxon>Bacteria</taxon>
        <taxon>Pseudomonadati</taxon>
        <taxon>Pseudomonadota</taxon>
        <taxon>Gammaproteobacteria</taxon>
        <taxon>Moraxellales</taxon>
        <taxon>Moraxellaceae</taxon>
        <taxon>Acinetobacter</taxon>
    </lineage>
</organism>
<dbReference type="PANTHER" id="PTHR30429">
    <property type="entry name" value="D-METHIONINE-BINDING LIPOPROTEIN METQ"/>
    <property type="match status" value="1"/>
</dbReference>
<proteinExistence type="inferred from homology"/>
<evidence type="ECO:0000256" key="2">
    <source>
        <dbReference type="ARBA" id="ARBA00008973"/>
    </source>
</evidence>
<evidence type="ECO:0000313" key="9">
    <source>
        <dbReference type="Proteomes" id="UP000501939"/>
    </source>
</evidence>
<dbReference type="AlphaFoldDB" id="A0A6G8S3Z0"/>